<dbReference type="CDD" id="cd03809">
    <property type="entry name" value="GT4_MtfB-like"/>
    <property type="match status" value="1"/>
</dbReference>
<evidence type="ECO:0000313" key="4">
    <source>
        <dbReference type="EMBL" id="KKQ01882.1"/>
    </source>
</evidence>
<dbReference type="Proteomes" id="UP000034344">
    <property type="component" value="Unassembled WGS sequence"/>
</dbReference>
<dbReference type="InterPro" id="IPR001296">
    <property type="entry name" value="Glyco_trans_1"/>
</dbReference>
<dbReference type="InterPro" id="IPR028098">
    <property type="entry name" value="Glyco_trans_4-like_N"/>
</dbReference>
<sequence length="368" mass="42955">MIIGVDGNEANVNMKVGVSFYTFNLLRFFRKKANKNLRFKIFLKYEPRKDLPPENNFFTYEHIKGKYLWSQIFLPIRLNLIKDIDVFFSPAHFAPRFCPVPTVVTIHDLSYHFYPEDFLKKDLYTLINWTKYSTDKARKIIAVSKTTMKDIVNVYKIPEEKIAVIYNGFEKDFPQKKHYENSSKFTIERPSILYVGTLQPRKNIETLIRAFAKFQEKYPEFELVLAGKKGWMYNKIYELVTDLGLDNDVFITDYITDYQLGFLYKNAFCLVMPSFYEGFGLPVLEAMGSGCPVISSFSSSLPEVGGEACLYFDPKSQDKLLEKLLLLKENKKIRQELIQKGKTRTKDFSWKTCGEQTLNILRDAAKKE</sequence>
<gene>
    <name evidence="4" type="ORF">US11_C0003G0025</name>
</gene>
<comment type="caution">
    <text evidence="4">The sequence shown here is derived from an EMBL/GenBank/DDBJ whole genome shotgun (WGS) entry which is preliminary data.</text>
</comment>
<dbReference type="PANTHER" id="PTHR46401">
    <property type="entry name" value="GLYCOSYLTRANSFERASE WBBK-RELATED"/>
    <property type="match status" value="1"/>
</dbReference>
<protein>
    <submittedName>
        <fullName evidence="4">Mannosyltransferase B-like protein</fullName>
    </submittedName>
</protein>
<evidence type="ECO:0000256" key="1">
    <source>
        <dbReference type="ARBA" id="ARBA00022679"/>
    </source>
</evidence>
<keyword evidence="4" id="KW-0328">Glycosyltransferase</keyword>
<dbReference type="STRING" id="1618480.US11_C0003G0025"/>
<feature type="domain" description="Glycosyl transferase family 1" evidence="2">
    <location>
        <begin position="183"/>
        <end position="343"/>
    </location>
</feature>
<dbReference type="AlphaFoldDB" id="A0A0G0E8P4"/>
<organism evidence="4 5">
    <name type="scientific">Candidatus Roizmanbacteria bacterium GW2011_GWA2_36_23</name>
    <dbReference type="NCBI Taxonomy" id="1618480"/>
    <lineage>
        <taxon>Bacteria</taxon>
        <taxon>Candidatus Roizmaniibacteriota</taxon>
    </lineage>
</organism>
<dbReference type="GO" id="GO:0016757">
    <property type="term" value="F:glycosyltransferase activity"/>
    <property type="evidence" value="ECO:0007669"/>
    <property type="project" value="UniProtKB-KW"/>
</dbReference>
<name>A0A0G0E8P4_9BACT</name>
<feature type="domain" description="Glycosyltransferase subfamily 4-like N-terminal" evidence="3">
    <location>
        <begin position="73"/>
        <end position="170"/>
    </location>
</feature>
<reference evidence="4 5" key="1">
    <citation type="journal article" date="2015" name="Nature">
        <title>rRNA introns, odd ribosomes, and small enigmatic genomes across a large radiation of phyla.</title>
        <authorList>
            <person name="Brown C.T."/>
            <person name="Hug L.A."/>
            <person name="Thomas B.C."/>
            <person name="Sharon I."/>
            <person name="Castelle C.J."/>
            <person name="Singh A."/>
            <person name="Wilkins M.J."/>
            <person name="Williams K.H."/>
            <person name="Banfield J.F."/>
        </authorList>
    </citation>
    <scope>NUCLEOTIDE SEQUENCE [LARGE SCALE GENOMIC DNA]</scope>
</reference>
<dbReference type="Pfam" id="PF00534">
    <property type="entry name" value="Glycos_transf_1"/>
    <property type="match status" value="1"/>
</dbReference>
<proteinExistence type="predicted"/>
<dbReference type="Pfam" id="PF13439">
    <property type="entry name" value="Glyco_transf_4"/>
    <property type="match status" value="1"/>
</dbReference>
<dbReference type="SUPFAM" id="SSF53756">
    <property type="entry name" value="UDP-Glycosyltransferase/glycogen phosphorylase"/>
    <property type="match status" value="1"/>
</dbReference>
<keyword evidence="1 4" id="KW-0808">Transferase</keyword>
<dbReference type="EMBL" id="LBRS01000003">
    <property type="protein sequence ID" value="KKQ01882.1"/>
    <property type="molecule type" value="Genomic_DNA"/>
</dbReference>
<dbReference type="Gene3D" id="3.40.50.2000">
    <property type="entry name" value="Glycogen Phosphorylase B"/>
    <property type="match status" value="2"/>
</dbReference>
<evidence type="ECO:0000259" key="2">
    <source>
        <dbReference type="Pfam" id="PF00534"/>
    </source>
</evidence>
<dbReference type="FunFam" id="3.40.50.2000:FF:000119">
    <property type="entry name" value="Glycosyl transferase group 1"/>
    <property type="match status" value="1"/>
</dbReference>
<dbReference type="GO" id="GO:0009103">
    <property type="term" value="P:lipopolysaccharide biosynthetic process"/>
    <property type="evidence" value="ECO:0007669"/>
    <property type="project" value="TreeGrafter"/>
</dbReference>
<dbReference type="PANTHER" id="PTHR46401:SF2">
    <property type="entry name" value="GLYCOSYLTRANSFERASE WBBK-RELATED"/>
    <property type="match status" value="1"/>
</dbReference>
<accession>A0A0G0E8P4</accession>
<evidence type="ECO:0000259" key="3">
    <source>
        <dbReference type="Pfam" id="PF13439"/>
    </source>
</evidence>
<evidence type="ECO:0000313" key="5">
    <source>
        <dbReference type="Proteomes" id="UP000034344"/>
    </source>
</evidence>